<evidence type="ECO:0000313" key="3">
    <source>
        <dbReference type="Proteomes" id="UP000050741"/>
    </source>
</evidence>
<evidence type="ECO:0000256" key="1">
    <source>
        <dbReference type="SAM" id="MobiDB-lite"/>
    </source>
</evidence>
<accession>A0A183BS37</accession>
<proteinExistence type="predicted"/>
<feature type="region of interest" description="Disordered" evidence="1">
    <location>
        <begin position="36"/>
        <end position="58"/>
    </location>
</feature>
<feature type="chain" id="PRO_5008146530" evidence="2">
    <location>
        <begin position="22"/>
        <end position="282"/>
    </location>
</feature>
<name>A0A183BS37_GLOPA</name>
<keyword evidence="2" id="KW-0732">Signal</keyword>
<reference evidence="4" key="2">
    <citation type="submission" date="2016-06" db="UniProtKB">
        <authorList>
            <consortium name="WormBaseParasite"/>
        </authorList>
    </citation>
    <scope>IDENTIFICATION</scope>
</reference>
<evidence type="ECO:0000313" key="4">
    <source>
        <dbReference type="WBParaSite" id="GPLIN_000342300"/>
    </source>
</evidence>
<sequence>MDLLKIFFFIILINFPYIVNGCLRAADTPTPVITTTTKKPTYPTRPTRRTYSTTDPPYSLSDAITPAGPQTLAANNTSKSMANSEEILEQLDEQSGFENDDVKLQAPLQNDVCLQNIDKNSMAPLIYNAHQPGITAVSASLPKKQCLCSRNFNIHFHQSHNNDINNNNNNNVWRAWKDAMFFDLRTNSECQRLCVCTMAGKCYMPNENAKQDGISVRFSTDCSVSPCLMRAVLRASAHSTNGCLVENGAKKCAFHVGQSFDAVAVSCTGCPSPKVLKCAEFM</sequence>
<protein>
    <submittedName>
        <fullName evidence="4">Uncharacterized protein</fullName>
    </submittedName>
</protein>
<keyword evidence="3" id="KW-1185">Reference proteome</keyword>
<dbReference type="Proteomes" id="UP000050741">
    <property type="component" value="Unassembled WGS sequence"/>
</dbReference>
<dbReference type="WBParaSite" id="GPLIN_000342300">
    <property type="protein sequence ID" value="GPLIN_000342300"/>
    <property type="gene ID" value="GPLIN_000342300"/>
</dbReference>
<dbReference type="AlphaFoldDB" id="A0A183BS37"/>
<feature type="signal peptide" evidence="2">
    <location>
        <begin position="1"/>
        <end position="21"/>
    </location>
</feature>
<evidence type="ECO:0000256" key="2">
    <source>
        <dbReference type="SAM" id="SignalP"/>
    </source>
</evidence>
<reference evidence="3" key="1">
    <citation type="submission" date="2014-05" db="EMBL/GenBank/DDBJ databases">
        <title>The genome and life-stage specific transcriptomes of Globodera pallida elucidate key aspects of plant parasitism by a cyst nematode.</title>
        <authorList>
            <person name="Cotton J.A."/>
            <person name="Lilley C.J."/>
            <person name="Jones L.M."/>
            <person name="Kikuchi T."/>
            <person name="Reid A.J."/>
            <person name="Thorpe P."/>
            <person name="Tsai I.J."/>
            <person name="Beasley H."/>
            <person name="Blok V."/>
            <person name="Cock P.J.A."/>
            <person name="Van den Akker S.E."/>
            <person name="Holroyd N."/>
            <person name="Hunt M."/>
            <person name="Mantelin S."/>
            <person name="Naghra H."/>
            <person name="Pain A."/>
            <person name="Palomares-Rius J.E."/>
            <person name="Zarowiecki M."/>
            <person name="Berriman M."/>
            <person name="Jones J.T."/>
            <person name="Urwin P.E."/>
        </authorList>
    </citation>
    <scope>NUCLEOTIDE SEQUENCE [LARGE SCALE GENOMIC DNA]</scope>
    <source>
        <strain evidence="3">Lindley</strain>
    </source>
</reference>
<organism evidence="3 4">
    <name type="scientific">Globodera pallida</name>
    <name type="common">Potato cyst nematode worm</name>
    <name type="synonym">Heterodera pallida</name>
    <dbReference type="NCBI Taxonomy" id="36090"/>
    <lineage>
        <taxon>Eukaryota</taxon>
        <taxon>Metazoa</taxon>
        <taxon>Ecdysozoa</taxon>
        <taxon>Nematoda</taxon>
        <taxon>Chromadorea</taxon>
        <taxon>Rhabditida</taxon>
        <taxon>Tylenchina</taxon>
        <taxon>Tylenchomorpha</taxon>
        <taxon>Tylenchoidea</taxon>
        <taxon>Heteroderidae</taxon>
        <taxon>Heteroderinae</taxon>
        <taxon>Globodera</taxon>
    </lineage>
</organism>